<dbReference type="RefSeq" id="WP_250913318.1">
    <property type="nucleotide sequence ID" value="NZ_JAMXLX010000003.1"/>
</dbReference>
<evidence type="ECO:0000256" key="1">
    <source>
        <dbReference type="SAM" id="MobiDB-lite"/>
    </source>
</evidence>
<sequence length="356" mass="37910">MAWSVDWSVSIGGADRSEDMRPYLINIEVADKEGTSSDTCSLTFDDSDGQLKLPPEGVAIAITLDGFPAFNGTVDKVRSTGSRGGGRELKVTGKGFDSRGKAKEGQSFHRDDATLKEFLEEAAENAGFSLSIDPQLASIRRDYWAADSENFMALGERIAREVNGTFKLRGTKAVLVKRGGDQLPPIAGTVGPGGNVISWDIAPFTGRGKFTRAEVRWFDRDEAKFKSTEVEIEADDDAPDVANIVRMPVGDEEQAKLRAEGRKSEAEREAGDGTVELDITPDAQAESPFTLSGARPGVDGTYRITDVKHKANRSGGATTSISIKQPGAGVGKDTRKSGSAPSDPDDGDLAPVPGLS</sequence>
<feature type="region of interest" description="Disordered" evidence="1">
    <location>
        <begin position="253"/>
        <end position="356"/>
    </location>
</feature>
<protein>
    <submittedName>
        <fullName evidence="2">Late control D family protein</fullName>
    </submittedName>
</protein>
<organism evidence="2 3">
    <name type="scientific">Ciceribacter sichuanensis</name>
    <dbReference type="NCBI Taxonomy" id="2949647"/>
    <lineage>
        <taxon>Bacteria</taxon>
        <taxon>Pseudomonadati</taxon>
        <taxon>Pseudomonadota</taxon>
        <taxon>Alphaproteobacteria</taxon>
        <taxon>Hyphomicrobiales</taxon>
        <taxon>Rhizobiaceae</taxon>
        <taxon>Ciceribacter</taxon>
    </lineage>
</organism>
<reference evidence="2" key="1">
    <citation type="submission" date="2022-06" db="EMBL/GenBank/DDBJ databases">
        <authorList>
            <person name="Sun Q."/>
        </authorList>
    </citation>
    <scope>NUCLEOTIDE SEQUENCE</scope>
    <source>
        <strain evidence="2">S101</strain>
    </source>
</reference>
<dbReference type="Proteomes" id="UP001155380">
    <property type="component" value="Unassembled WGS sequence"/>
</dbReference>
<proteinExistence type="predicted"/>
<evidence type="ECO:0000313" key="3">
    <source>
        <dbReference type="Proteomes" id="UP001155380"/>
    </source>
</evidence>
<feature type="compositionally biased region" description="Basic and acidic residues" evidence="1">
    <location>
        <begin position="85"/>
        <end position="107"/>
    </location>
</feature>
<gene>
    <name evidence="2" type="ORF">NBH21_12890</name>
</gene>
<comment type="caution">
    <text evidence="2">The sequence shown here is derived from an EMBL/GenBank/DDBJ whole genome shotgun (WGS) entry which is preliminary data.</text>
</comment>
<dbReference type="SUPFAM" id="SSF69279">
    <property type="entry name" value="Phage tail proteins"/>
    <property type="match status" value="1"/>
</dbReference>
<name>A0AAJ1BWS1_9HYPH</name>
<dbReference type="AlphaFoldDB" id="A0AAJ1BWS1"/>
<feature type="compositionally biased region" description="Basic and acidic residues" evidence="1">
    <location>
        <begin position="253"/>
        <end position="271"/>
    </location>
</feature>
<dbReference type="EMBL" id="JAMXLX010000003">
    <property type="protein sequence ID" value="MCO5957674.1"/>
    <property type="molecule type" value="Genomic_DNA"/>
</dbReference>
<evidence type="ECO:0000313" key="2">
    <source>
        <dbReference type="EMBL" id="MCO5957674.1"/>
    </source>
</evidence>
<feature type="region of interest" description="Disordered" evidence="1">
    <location>
        <begin position="80"/>
        <end position="107"/>
    </location>
</feature>
<accession>A0AAJ1BWS1</accession>